<gene>
    <name evidence="1" type="ORF">SAMN04488548_10127</name>
    <name evidence="2" type="ORF">SAMN04488548_11825</name>
    <name evidence="4" type="ORF">SAMN04488548_12020</name>
    <name evidence="3" type="ORF">SAMN04488548_1209</name>
    <name evidence="5" type="ORF">SAMN04488548_12717</name>
</gene>
<dbReference type="Proteomes" id="UP000183180">
    <property type="component" value="Unassembled WGS sequence"/>
</dbReference>
<dbReference type="EMBL" id="FNLM01000018">
    <property type="protein sequence ID" value="SDT85277.1"/>
    <property type="molecule type" value="Genomic_DNA"/>
</dbReference>
<dbReference type="EMBL" id="FNLM01000001">
    <property type="protein sequence ID" value="SDT83707.1"/>
    <property type="molecule type" value="Genomic_DNA"/>
</dbReference>
<evidence type="ECO:0000313" key="4">
    <source>
        <dbReference type="EMBL" id="SDT85556.1"/>
    </source>
</evidence>
<dbReference type="OrthoDB" id="943692at2"/>
<evidence type="ECO:0000313" key="1">
    <source>
        <dbReference type="EMBL" id="SDT83707.1"/>
    </source>
</evidence>
<accession>A0A1H2DL98</accession>
<dbReference type="InterPro" id="IPR036704">
    <property type="entry name" value="RraA/RraA-like_sf"/>
</dbReference>
<dbReference type="AlphaFoldDB" id="A0A1H2DL98"/>
<dbReference type="EMBL" id="FNLM01000020">
    <property type="protein sequence ID" value="SDT85521.1"/>
    <property type="molecule type" value="Genomic_DNA"/>
</dbReference>
<dbReference type="EMBL" id="FNLM01000027">
    <property type="protein sequence ID" value="SDT89169.1"/>
    <property type="molecule type" value="Genomic_DNA"/>
</dbReference>
<name>A0A1H2DL98_9ACTN</name>
<dbReference type="EMBL" id="FNLM01000020">
    <property type="protein sequence ID" value="SDT85556.1"/>
    <property type="molecule type" value="Genomic_DNA"/>
</dbReference>
<sequence length="72" mass="7895">MNSVRQLPSSGSWSDRYRTMLDIAVWCGGMIVRPKPHQLQLRVDGVTALPGDWIKADGNGFEVIPSRAGADL</sequence>
<proteinExistence type="predicted"/>
<dbReference type="SUPFAM" id="SSF89562">
    <property type="entry name" value="RraA-like"/>
    <property type="match status" value="1"/>
</dbReference>
<evidence type="ECO:0000313" key="3">
    <source>
        <dbReference type="EMBL" id="SDT85521.1"/>
    </source>
</evidence>
<reference evidence="1 6" key="1">
    <citation type="submission" date="2016-10" db="EMBL/GenBank/DDBJ databases">
        <authorList>
            <person name="de Groot N.N."/>
        </authorList>
    </citation>
    <scope>NUCLEOTIDE SEQUENCE [LARGE SCALE GENOMIC DNA]</scope>
    <source>
        <strain evidence="1 6">DSM 44215</strain>
    </source>
</reference>
<dbReference type="RefSeq" id="WP_074847835.1">
    <property type="nucleotide sequence ID" value="NZ_FNLM01000001.1"/>
</dbReference>
<dbReference type="STRING" id="158898.SAMN04488548_10127"/>
<evidence type="ECO:0000313" key="6">
    <source>
        <dbReference type="Proteomes" id="UP000183180"/>
    </source>
</evidence>
<protein>
    <submittedName>
        <fullName evidence="1">Uncharacterized protein</fullName>
    </submittedName>
</protein>
<evidence type="ECO:0000313" key="2">
    <source>
        <dbReference type="EMBL" id="SDT85277.1"/>
    </source>
</evidence>
<evidence type="ECO:0000313" key="5">
    <source>
        <dbReference type="EMBL" id="SDT89169.1"/>
    </source>
</evidence>
<organism evidence="1 6">
    <name type="scientific">Gordonia westfalica</name>
    <dbReference type="NCBI Taxonomy" id="158898"/>
    <lineage>
        <taxon>Bacteria</taxon>
        <taxon>Bacillati</taxon>
        <taxon>Actinomycetota</taxon>
        <taxon>Actinomycetes</taxon>
        <taxon>Mycobacteriales</taxon>
        <taxon>Gordoniaceae</taxon>
        <taxon>Gordonia</taxon>
    </lineage>
</organism>